<feature type="region of interest" description="Disordered" evidence="2">
    <location>
        <begin position="114"/>
        <end position="254"/>
    </location>
</feature>
<keyword evidence="4" id="KW-1185">Reference proteome</keyword>
<dbReference type="PANTHER" id="PTHR12829:SF8">
    <property type="entry name" value="CHROMOSOME UNDETERMINED SCAFFOLD_82, WHOLE GENOME SHOTGUN SEQUENCE"/>
    <property type="match status" value="1"/>
</dbReference>
<dbReference type="AlphaFoldDB" id="A0A139AS11"/>
<evidence type="ECO:0000313" key="3">
    <source>
        <dbReference type="EMBL" id="KXS19538.1"/>
    </source>
</evidence>
<dbReference type="GO" id="GO:0008168">
    <property type="term" value="F:methyltransferase activity"/>
    <property type="evidence" value="ECO:0007669"/>
    <property type="project" value="TreeGrafter"/>
</dbReference>
<name>A0A139AS11_GONPJ</name>
<dbReference type="SUPFAM" id="SSF53335">
    <property type="entry name" value="S-adenosyl-L-methionine-dependent methyltransferases"/>
    <property type="match status" value="1"/>
</dbReference>
<dbReference type="Proteomes" id="UP000070544">
    <property type="component" value="Unassembled WGS sequence"/>
</dbReference>
<dbReference type="Pfam" id="PF05063">
    <property type="entry name" value="MT-A70"/>
    <property type="match status" value="1"/>
</dbReference>
<evidence type="ECO:0000313" key="4">
    <source>
        <dbReference type="Proteomes" id="UP000070544"/>
    </source>
</evidence>
<evidence type="ECO:0008006" key="5">
    <source>
        <dbReference type="Google" id="ProtNLM"/>
    </source>
</evidence>
<gene>
    <name evidence="3" type="ORF">M427DRAFT_52949</name>
</gene>
<protein>
    <recommendedName>
        <fullName evidence="5">MT-A70-domain-containing protein</fullName>
    </recommendedName>
</protein>
<dbReference type="PANTHER" id="PTHR12829">
    <property type="entry name" value="N6-ADENOSINE-METHYLTRANSFERASE"/>
    <property type="match status" value="1"/>
</dbReference>
<dbReference type="InterPro" id="IPR029063">
    <property type="entry name" value="SAM-dependent_MTases_sf"/>
</dbReference>
<dbReference type="OMA" id="MDALELW"/>
<evidence type="ECO:0000256" key="1">
    <source>
        <dbReference type="PROSITE-ProRule" id="PRU00489"/>
    </source>
</evidence>
<dbReference type="EMBL" id="KQ965738">
    <property type="protein sequence ID" value="KXS19538.1"/>
    <property type="molecule type" value="Genomic_DNA"/>
</dbReference>
<sequence>MSQKRPRRKGAQNALVSSSHFVGYVLDDEPVDDIMRKFEELERYEKELVLQSSGVANAAPLHVPSCNDETSMSCRTSAQLSVQQLEEVFSRTSRFNVRDAVTFGGALLPDGESWLNETTSEHHPGRVGNLKPAFEVPSSDESSYSESSGAGRRGSKLKSKQLKSRRIATDVRSDAYNSNTLSGYRRKRQRVDRRGDAPPSEHFGGNRGSEAENFAPDPFEDLAVHDSSSESESGGEDIDAKERRRAPTGQSRALMYSLSREADRGYLISRYEAVQKATTERNGIFLEADDAIWSGPPKISSLGKDHKSSKWSFLFYSRIPAAPVPLTWAHRIQPYSDESIAAIPCARAIRGSCFRSMDWTILGSSYHCVLADPPLNTPGNHEADHQISVLELSSLPIPSLLVPGGFLLIWTPKRHVSAVLDLSEGTWGLRYVENIVWVKRTVGNKDVRHSMLSQRITADSLSSGTEICLVLRKDGDLDIRHQRNPDVIVDFVKPVEIGDTRPAKPSRIYDIVETMLPSAAFHPDTQRSANFLLELWARPGALRSGWTNVFFG</sequence>
<dbReference type="STRING" id="1344416.A0A139AS11"/>
<dbReference type="GO" id="GO:0005634">
    <property type="term" value="C:nucleus"/>
    <property type="evidence" value="ECO:0007669"/>
    <property type="project" value="TreeGrafter"/>
</dbReference>
<dbReference type="GO" id="GO:0036396">
    <property type="term" value="C:RNA N6-methyladenosine methyltransferase complex"/>
    <property type="evidence" value="ECO:0007669"/>
    <property type="project" value="TreeGrafter"/>
</dbReference>
<dbReference type="PROSITE" id="PS51143">
    <property type="entry name" value="MT_A70"/>
    <property type="match status" value="1"/>
</dbReference>
<proteinExistence type="inferred from homology"/>
<feature type="compositionally biased region" description="Basic residues" evidence="2">
    <location>
        <begin position="153"/>
        <end position="166"/>
    </location>
</feature>
<evidence type="ECO:0000256" key="2">
    <source>
        <dbReference type="SAM" id="MobiDB-lite"/>
    </source>
</evidence>
<comment type="similarity">
    <text evidence="1">Belongs to the MT-A70-like family.</text>
</comment>
<feature type="compositionally biased region" description="Low complexity" evidence="2">
    <location>
        <begin position="139"/>
        <end position="150"/>
    </location>
</feature>
<accession>A0A139AS11</accession>
<organism evidence="3 4">
    <name type="scientific">Gonapodya prolifera (strain JEL478)</name>
    <name type="common">Monoblepharis prolifera</name>
    <dbReference type="NCBI Taxonomy" id="1344416"/>
    <lineage>
        <taxon>Eukaryota</taxon>
        <taxon>Fungi</taxon>
        <taxon>Fungi incertae sedis</taxon>
        <taxon>Chytridiomycota</taxon>
        <taxon>Chytridiomycota incertae sedis</taxon>
        <taxon>Monoblepharidomycetes</taxon>
        <taxon>Monoblepharidales</taxon>
        <taxon>Gonapodyaceae</taxon>
        <taxon>Gonapodya</taxon>
    </lineage>
</organism>
<dbReference type="OrthoDB" id="426718at2759"/>
<reference evidence="3 4" key="1">
    <citation type="journal article" date="2015" name="Genome Biol. Evol.">
        <title>Phylogenomic analyses indicate that early fungi evolved digesting cell walls of algal ancestors of land plants.</title>
        <authorList>
            <person name="Chang Y."/>
            <person name="Wang S."/>
            <person name="Sekimoto S."/>
            <person name="Aerts A.L."/>
            <person name="Choi C."/>
            <person name="Clum A."/>
            <person name="LaButti K.M."/>
            <person name="Lindquist E.A."/>
            <person name="Yee Ngan C."/>
            <person name="Ohm R.A."/>
            <person name="Salamov A.A."/>
            <person name="Grigoriev I.V."/>
            <person name="Spatafora J.W."/>
            <person name="Berbee M.L."/>
        </authorList>
    </citation>
    <scope>NUCLEOTIDE SEQUENCE [LARGE SCALE GENOMIC DNA]</scope>
    <source>
        <strain evidence="3 4">JEL478</strain>
    </source>
</reference>
<dbReference type="InterPro" id="IPR007757">
    <property type="entry name" value="MT-A70-like"/>
</dbReference>